<dbReference type="RefSeq" id="WP_035552163.1">
    <property type="nucleotide sequence ID" value="NZ_AWFH01000023.1"/>
</dbReference>
<evidence type="ECO:0000313" key="5">
    <source>
        <dbReference type="Proteomes" id="UP000259173"/>
    </source>
</evidence>
<keyword evidence="4" id="KW-1185">Reference proteome</keyword>
<dbReference type="Proteomes" id="UP000259173">
    <property type="component" value="Unassembled WGS sequence"/>
</dbReference>
<feature type="domain" description="SnoaL-like" evidence="1">
    <location>
        <begin position="9"/>
        <end position="108"/>
    </location>
</feature>
<dbReference type="eggNOG" id="COG3631">
    <property type="taxonomic scope" value="Bacteria"/>
</dbReference>
<dbReference type="STRING" id="1280948.HY36_05185"/>
<dbReference type="Proteomes" id="UP000024547">
    <property type="component" value="Unassembled WGS sequence"/>
</dbReference>
<protein>
    <submittedName>
        <fullName evidence="2">Nuclear transport factor 2 family protein</fullName>
    </submittedName>
</protein>
<dbReference type="InterPro" id="IPR037401">
    <property type="entry name" value="SnoaL-like"/>
</dbReference>
<sequence>MSALDLAEKFKSRLEAGDEPGARACFKPDAGIWHNYDRKTQTVDQNMATFKNIISKTKSRTYDIQRMVEIPGGWLQQHILRVVTLDDKTIEADAIAVVLVEDGKIARIEEYLDPTPLAALR</sequence>
<dbReference type="InterPro" id="IPR032710">
    <property type="entry name" value="NTF2-like_dom_sf"/>
</dbReference>
<dbReference type="EMBL" id="DMBR01000053">
    <property type="protein sequence ID" value="HAE93275.1"/>
    <property type="molecule type" value="Genomic_DNA"/>
</dbReference>
<organism evidence="3 4">
    <name type="scientific">Hyphomonas atlantica</name>
    <dbReference type="NCBI Taxonomy" id="1280948"/>
    <lineage>
        <taxon>Bacteria</taxon>
        <taxon>Pseudomonadati</taxon>
        <taxon>Pseudomonadota</taxon>
        <taxon>Alphaproteobacteria</taxon>
        <taxon>Hyphomonadales</taxon>
        <taxon>Hyphomonadaceae</taxon>
        <taxon>Hyphomonas</taxon>
    </lineage>
</organism>
<accession>A0A059E081</accession>
<dbReference type="PATRIC" id="fig|1280948.3.peg.2095"/>
<evidence type="ECO:0000259" key="1">
    <source>
        <dbReference type="Pfam" id="PF12680"/>
    </source>
</evidence>
<dbReference type="OrthoDB" id="9781757at2"/>
<dbReference type="SUPFAM" id="SSF54427">
    <property type="entry name" value="NTF2-like"/>
    <property type="match status" value="1"/>
</dbReference>
<dbReference type="GeneID" id="92501113"/>
<reference evidence="3 4" key="1">
    <citation type="journal article" date="2014" name="Antonie Van Leeuwenhoek">
        <title>Hyphomonas beringensis sp. nov. and Hyphomonas chukchiensis sp. nov., isolated from surface seawater of the Bering Sea and Chukchi Sea.</title>
        <authorList>
            <person name="Li C."/>
            <person name="Lai Q."/>
            <person name="Li G."/>
            <person name="Dong C."/>
            <person name="Wang J."/>
            <person name="Liao Y."/>
            <person name="Shao Z."/>
        </authorList>
    </citation>
    <scope>NUCLEOTIDE SEQUENCE [LARGE SCALE GENOMIC DNA]</scope>
    <source>
        <strain evidence="3 4">22II1-22F38</strain>
    </source>
</reference>
<evidence type="ECO:0000313" key="3">
    <source>
        <dbReference type="EMBL" id="KCZ60374.1"/>
    </source>
</evidence>
<dbReference type="AlphaFoldDB" id="A0A059E081"/>
<dbReference type="Gene3D" id="3.10.450.50">
    <property type="match status" value="1"/>
</dbReference>
<gene>
    <name evidence="2" type="ORF">DCG65_01855</name>
    <name evidence="3" type="ORF">HY36_05185</name>
</gene>
<dbReference type="Pfam" id="PF12680">
    <property type="entry name" value="SnoaL_2"/>
    <property type="match status" value="1"/>
</dbReference>
<reference evidence="2 5" key="2">
    <citation type="journal article" date="2018" name="Nat. Biotechnol.">
        <title>A standardized bacterial taxonomy based on genome phylogeny substantially revises the tree of life.</title>
        <authorList>
            <person name="Parks D.H."/>
            <person name="Chuvochina M."/>
            <person name="Waite D.W."/>
            <person name="Rinke C."/>
            <person name="Skarshewski A."/>
            <person name="Chaumeil P.A."/>
            <person name="Hugenholtz P."/>
        </authorList>
    </citation>
    <scope>NUCLEOTIDE SEQUENCE [LARGE SCALE GENOMIC DNA]</scope>
    <source>
        <strain evidence="2">UBA8557</strain>
    </source>
</reference>
<evidence type="ECO:0000313" key="4">
    <source>
        <dbReference type="Proteomes" id="UP000024547"/>
    </source>
</evidence>
<evidence type="ECO:0000313" key="2">
    <source>
        <dbReference type="EMBL" id="HAE93275.1"/>
    </source>
</evidence>
<dbReference type="EMBL" id="AWFH01000023">
    <property type="protein sequence ID" value="KCZ60374.1"/>
    <property type="molecule type" value="Genomic_DNA"/>
</dbReference>
<comment type="caution">
    <text evidence="3">The sequence shown here is derived from an EMBL/GenBank/DDBJ whole genome shotgun (WGS) entry which is preliminary data.</text>
</comment>
<proteinExistence type="predicted"/>
<name>A0A059E081_9PROT</name>